<accession>A0A1S0U4Q9</accession>
<dbReference type="GeneID" id="9941521"/>
<dbReference type="EMBL" id="JH712151">
    <property type="protein sequence ID" value="EFO24364.1"/>
    <property type="molecule type" value="Genomic_DNA"/>
</dbReference>
<protein>
    <submittedName>
        <fullName evidence="1">Uncharacterized protein</fullName>
    </submittedName>
</protein>
<organism evidence="1">
    <name type="scientific">Loa loa</name>
    <name type="common">Eye worm</name>
    <name type="synonym">Filaria loa</name>
    <dbReference type="NCBI Taxonomy" id="7209"/>
    <lineage>
        <taxon>Eukaryota</taxon>
        <taxon>Metazoa</taxon>
        <taxon>Ecdysozoa</taxon>
        <taxon>Nematoda</taxon>
        <taxon>Chromadorea</taxon>
        <taxon>Rhabditida</taxon>
        <taxon>Spirurina</taxon>
        <taxon>Spiruromorpha</taxon>
        <taxon>Filarioidea</taxon>
        <taxon>Onchocercidae</taxon>
        <taxon>Loa</taxon>
    </lineage>
</organism>
<name>A0A1S0U4Q9_LOALO</name>
<dbReference type="KEGG" id="loa:LOAG_04121"/>
<dbReference type="CTD" id="9941521"/>
<dbReference type="RefSeq" id="XP_003139706.1">
    <property type="nucleotide sequence ID" value="XM_003139658.1"/>
</dbReference>
<dbReference type="AlphaFoldDB" id="A0A1S0U4Q9"/>
<reference evidence="1" key="1">
    <citation type="submission" date="2012-04" db="EMBL/GenBank/DDBJ databases">
        <title>The Genome Sequence of Loa loa.</title>
        <authorList>
            <consortium name="The Broad Institute Genome Sequencing Platform"/>
            <consortium name="Broad Institute Genome Sequencing Center for Infectious Disease"/>
            <person name="Nutman T.B."/>
            <person name="Fink D.L."/>
            <person name="Russ C."/>
            <person name="Young S."/>
            <person name="Zeng Q."/>
            <person name="Gargeya S."/>
            <person name="Alvarado L."/>
            <person name="Berlin A."/>
            <person name="Chapman S.B."/>
            <person name="Chen Z."/>
            <person name="Freedman E."/>
            <person name="Gellesch M."/>
            <person name="Goldberg J."/>
            <person name="Griggs A."/>
            <person name="Gujja S."/>
            <person name="Heilman E.R."/>
            <person name="Heiman D."/>
            <person name="Howarth C."/>
            <person name="Mehta T."/>
            <person name="Neiman D."/>
            <person name="Pearson M."/>
            <person name="Roberts A."/>
            <person name="Saif S."/>
            <person name="Shea T."/>
            <person name="Shenoy N."/>
            <person name="Sisk P."/>
            <person name="Stolte C."/>
            <person name="Sykes S."/>
            <person name="White J."/>
            <person name="Yandava C."/>
            <person name="Haas B."/>
            <person name="Henn M.R."/>
            <person name="Nusbaum C."/>
            <person name="Birren B."/>
        </authorList>
    </citation>
    <scope>NUCLEOTIDE SEQUENCE [LARGE SCALE GENOMIC DNA]</scope>
</reference>
<evidence type="ECO:0000313" key="1">
    <source>
        <dbReference type="EMBL" id="EFO24364.1"/>
    </source>
</evidence>
<dbReference type="InParanoid" id="A0A1S0U4Q9"/>
<proteinExistence type="predicted"/>
<sequence>MTDDLQYNQFHVLWLAKKFHKKIKVATIQENLREKSLHELYIKYLWLRGYLDHRLEDYHRFLFVVNFLQNDKIGLFIACCVSFVPQGDRLALLFTREESSDNRNECKIHF</sequence>
<gene>
    <name evidence="1" type="ORF">LOAG_04121</name>
</gene>